<organism evidence="1 2">
    <name type="scientific">Pseudochryseolinea flava</name>
    <dbReference type="NCBI Taxonomy" id="2059302"/>
    <lineage>
        <taxon>Bacteria</taxon>
        <taxon>Pseudomonadati</taxon>
        <taxon>Bacteroidota</taxon>
        <taxon>Cytophagia</taxon>
        <taxon>Cytophagales</taxon>
        <taxon>Fulvivirgaceae</taxon>
        <taxon>Pseudochryseolinea</taxon>
    </lineage>
</organism>
<dbReference type="AlphaFoldDB" id="A0A364XV95"/>
<name>A0A364XV95_9BACT</name>
<reference evidence="1 2" key="1">
    <citation type="submission" date="2018-06" db="EMBL/GenBank/DDBJ databases">
        <title>Chryseolinea flavus sp. nov., a member of the phylum Bacteroidetes isolated from soil.</title>
        <authorList>
            <person name="Li Y."/>
            <person name="Wang J."/>
        </authorList>
    </citation>
    <scope>NUCLEOTIDE SEQUENCE [LARGE SCALE GENOMIC DNA]</scope>
    <source>
        <strain evidence="1 2">SDU1-6</strain>
    </source>
</reference>
<evidence type="ECO:0000313" key="2">
    <source>
        <dbReference type="Proteomes" id="UP000251889"/>
    </source>
</evidence>
<evidence type="ECO:0000313" key="1">
    <source>
        <dbReference type="EMBL" id="RAV97878.1"/>
    </source>
</evidence>
<dbReference type="EMBL" id="QMFY01000025">
    <property type="protein sequence ID" value="RAV97878.1"/>
    <property type="molecule type" value="Genomic_DNA"/>
</dbReference>
<comment type="caution">
    <text evidence="1">The sequence shown here is derived from an EMBL/GenBank/DDBJ whole genome shotgun (WGS) entry which is preliminary data.</text>
</comment>
<protein>
    <submittedName>
        <fullName evidence="1">Uncharacterized protein</fullName>
    </submittedName>
</protein>
<keyword evidence="2" id="KW-1185">Reference proteome</keyword>
<proteinExistence type="predicted"/>
<gene>
    <name evidence="1" type="ORF">DQQ10_26340</name>
</gene>
<dbReference type="Proteomes" id="UP000251889">
    <property type="component" value="Unassembled WGS sequence"/>
</dbReference>
<sequence>MEMRARMTCAKILRSQLSPRKNTQLRKLISVLLFAFAVAAARAFNNQNILYLNFIVQSQAIYFSL</sequence>
<accession>A0A364XV95</accession>